<name>A0A1C5GPZ4_9ACTN</name>
<dbReference type="EMBL" id="LT607752">
    <property type="protein sequence ID" value="SCG35783.1"/>
    <property type="molecule type" value="Genomic_DNA"/>
</dbReference>
<proteinExistence type="predicted"/>
<dbReference type="Proteomes" id="UP000198226">
    <property type="component" value="Chromosome I"/>
</dbReference>
<dbReference type="AlphaFoldDB" id="A0A1C5GPZ4"/>
<evidence type="ECO:0000313" key="2">
    <source>
        <dbReference type="EMBL" id="SCG35783.1"/>
    </source>
</evidence>
<sequence length="76" mass="7739">MSASGGAEVVGRVVGAGAALRGGTWIDTPGLSWTGGQRPSRTGGVQEAVQTGVRPLAAPVPWKPNSVYWPALTEPL</sequence>
<accession>A0A1C5GPZ4</accession>
<gene>
    <name evidence="2" type="ORF">GA0070623_0127</name>
</gene>
<organism evidence="2 3">
    <name type="scientific">Micromonospora rifamycinica</name>
    <dbReference type="NCBI Taxonomy" id="291594"/>
    <lineage>
        <taxon>Bacteria</taxon>
        <taxon>Bacillati</taxon>
        <taxon>Actinomycetota</taxon>
        <taxon>Actinomycetes</taxon>
        <taxon>Micromonosporales</taxon>
        <taxon>Micromonosporaceae</taxon>
        <taxon>Micromonospora</taxon>
    </lineage>
</organism>
<feature type="region of interest" description="Disordered" evidence="1">
    <location>
        <begin position="25"/>
        <end position="44"/>
    </location>
</feature>
<evidence type="ECO:0000256" key="1">
    <source>
        <dbReference type="SAM" id="MobiDB-lite"/>
    </source>
</evidence>
<keyword evidence="3" id="KW-1185">Reference proteome</keyword>
<reference evidence="3" key="1">
    <citation type="submission" date="2016-06" db="EMBL/GenBank/DDBJ databases">
        <authorList>
            <person name="Varghese N."/>
            <person name="Submissions Spin"/>
        </authorList>
    </citation>
    <scope>NUCLEOTIDE SEQUENCE [LARGE SCALE GENOMIC DNA]</scope>
    <source>
        <strain evidence="3">DSM 44983</strain>
    </source>
</reference>
<evidence type="ECO:0000313" key="3">
    <source>
        <dbReference type="Proteomes" id="UP000198226"/>
    </source>
</evidence>
<protein>
    <submittedName>
        <fullName evidence="2">Uncharacterized protein</fullName>
    </submittedName>
</protein>